<comment type="catalytic activity">
    <reaction evidence="1 9">
        <text>Transfers a segment of a (1-&gt;4)-alpha-D-glucan chain to a primary hydroxy group in a similar glucan chain.</text>
        <dbReference type="EC" id="2.4.1.18"/>
    </reaction>
</comment>
<gene>
    <name evidence="9 11" type="primary">glgB</name>
    <name evidence="11" type="ORF">GCM10022377_25500</name>
</gene>
<dbReference type="NCBIfam" id="NF003811">
    <property type="entry name" value="PRK05402.1"/>
    <property type="match status" value="1"/>
</dbReference>
<dbReference type="Gene3D" id="2.60.40.1180">
    <property type="entry name" value="Golgi alpha-mannosidase II"/>
    <property type="match status" value="1"/>
</dbReference>
<sequence length="742" mass="82721">MTHQPARPAPLPVAPEVLDAVAHGTYHQPHAVLGAHLHDDDAVTFRALRHLAEAVDVVLDSGETLPLRHEHGGVWTAVLPRTRRPGHVPDYRVRTTYADAEPVTQDDPYRHLPTLGELDLHLIGEGRHERLWTVLGSHVRRYHSALGDVAGTSFAVWAPNARAVRVKGDFNHWNGGGAAMRSLGHSGVWEIFIPGVGDGAVYKYEVLGADGVWRDKADPMARRTEVPPRTGSIVTESAYSFHDDEWMQARAETNPHESAMSVYEVHLGSWRPGLDYRELAHQLAEYVGWLGFTHVEFMPVAEHPFGGSWGYQVTGYYAPTSRFGTPDDFRYLVDTLHRAGIGVILDWVPAHFPKDEWALARFDGTALYEHPDPRRGDHPDWGTHIFDFGRNEVRNFLVANALYWLDEFHVDGLRVDAVASMLYLDYSREDGEWEPNVHGGNENLEAVALLKEATATAYGRYPGSVMIAEESTAYDGVTRPTAHGGLGFGLKWNMGWMHDSLQYMQEDAINRQYHHDRITFSLAYAWSENYLLPISHDEVVHGKGSLLRRMPGGRYEQAAQVRAYLAFQWAHPGKQLIFMGTEFAQESEWSEQHGLDWWLTETPAHRGVQLSVRALNEVYRRTPALWNQDNDPAGFDWIDAHHALGNVLAFARRGTDGGQLVVVANFSGSDHHGYRLGLPQAGHWVEALNTNAEEFGGSGLGNAGGLNAAAERHYGQPASADIVIPAFSVLYFTPADQGSTVR</sequence>
<dbReference type="PIRSF" id="PIRSF000463">
    <property type="entry name" value="GlgB"/>
    <property type="match status" value="1"/>
</dbReference>
<keyword evidence="4 9" id="KW-0321">Glycogen metabolism</keyword>
<evidence type="ECO:0000256" key="2">
    <source>
        <dbReference type="ARBA" id="ARBA00004964"/>
    </source>
</evidence>
<dbReference type="Pfam" id="PF22019">
    <property type="entry name" value="GlgB_N"/>
    <property type="match status" value="1"/>
</dbReference>
<dbReference type="Pfam" id="PF02922">
    <property type="entry name" value="CBM_48"/>
    <property type="match status" value="1"/>
</dbReference>
<dbReference type="SUPFAM" id="SSF81296">
    <property type="entry name" value="E set domains"/>
    <property type="match status" value="2"/>
</dbReference>
<dbReference type="Pfam" id="PF02806">
    <property type="entry name" value="Alpha-amylase_C"/>
    <property type="match status" value="1"/>
</dbReference>
<dbReference type="HAMAP" id="MF_00685">
    <property type="entry name" value="GlgB"/>
    <property type="match status" value="1"/>
</dbReference>
<evidence type="ECO:0000256" key="4">
    <source>
        <dbReference type="ARBA" id="ARBA00022600"/>
    </source>
</evidence>
<evidence type="ECO:0000256" key="6">
    <source>
        <dbReference type="ARBA" id="ARBA00022679"/>
    </source>
</evidence>
<feature type="active site" description="Nucleophile" evidence="9">
    <location>
        <position position="416"/>
    </location>
</feature>
<dbReference type="NCBIfam" id="NF008967">
    <property type="entry name" value="PRK12313.1"/>
    <property type="match status" value="1"/>
</dbReference>
<keyword evidence="7 9" id="KW-0320">Glycogen biosynthesis</keyword>
<evidence type="ECO:0000256" key="7">
    <source>
        <dbReference type="ARBA" id="ARBA00023056"/>
    </source>
</evidence>
<dbReference type="InterPro" id="IPR037439">
    <property type="entry name" value="Branching_enzy"/>
</dbReference>
<comment type="subunit">
    <text evidence="9">Monomer.</text>
</comment>
<dbReference type="EMBL" id="BAABCJ010000007">
    <property type="protein sequence ID" value="GAA3710882.1"/>
    <property type="molecule type" value="Genomic_DNA"/>
</dbReference>
<dbReference type="InterPro" id="IPR004193">
    <property type="entry name" value="Glyco_hydro_13_N"/>
</dbReference>
<comment type="pathway">
    <text evidence="2 9">Glycan biosynthesis; glycogen biosynthesis.</text>
</comment>
<feature type="active site" description="Proton donor" evidence="9">
    <location>
        <position position="469"/>
    </location>
</feature>
<evidence type="ECO:0000313" key="11">
    <source>
        <dbReference type="EMBL" id="GAA3710882.1"/>
    </source>
</evidence>
<evidence type="ECO:0000256" key="5">
    <source>
        <dbReference type="ARBA" id="ARBA00022676"/>
    </source>
</evidence>
<dbReference type="InterPro" id="IPR044143">
    <property type="entry name" value="GlgB_N_E_set_prok"/>
</dbReference>
<dbReference type="SUPFAM" id="SSF51445">
    <property type="entry name" value="(Trans)glycosidases"/>
    <property type="match status" value="1"/>
</dbReference>
<organism evidence="11 12">
    <name type="scientific">Zhihengliuella alba</name>
    <dbReference type="NCBI Taxonomy" id="547018"/>
    <lineage>
        <taxon>Bacteria</taxon>
        <taxon>Bacillati</taxon>
        <taxon>Actinomycetota</taxon>
        <taxon>Actinomycetes</taxon>
        <taxon>Micrococcales</taxon>
        <taxon>Micrococcaceae</taxon>
        <taxon>Zhihengliuella</taxon>
    </lineage>
</organism>
<dbReference type="PANTHER" id="PTHR43651">
    <property type="entry name" value="1,4-ALPHA-GLUCAN-BRANCHING ENZYME"/>
    <property type="match status" value="1"/>
</dbReference>
<keyword evidence="8 9" id="KW-0119">Carbohydrate metabolism</keyword>
<evidence type="ECO:0000256" key="9">
    <source>
        <dbReference type="HAMAP-Rule" id="MF_00685"/>
    </source>
</evidence>
<accession>A0ABP7DX79</accession>
<evidence type="ECO:0000256" key="3">
    <source>
        <dbReference type="ARBA" id="ARBA00009000"/>
    </source>
</evidence>
<evidence type="ECO:0000256" key="1">
    <source>
        <dbReference type="ARBA" id="ARBA00000826"/>
    </source>
</evidence>
<protein>
    <recommendedName>
        <fullName evidence="9">1,4-alpha-glucan branching enzyme GlgB</fullName>
        <ecNumber evidence="9">2.4.1.18</ecNumber>
    </recommendedName>
    <alternativeName>
        <fullName evidence="9">1,4-alpha-D-glucan:1,4-alpha-D-glucan 6-glucosyl-transferase</fullName>
    </alternativeName>
    <alternativeName>
        <fullName evidence="9">Alpha-(1-&gt;4)-glucan branching enzyme</fullName>
    </alternativeName>
    <alternativeName>
        <fullName evidence="9">Glycogen branching enzyme</fullName>
        <shortName evidence="9">BE</shortName>
    </alternativeName>
</protein>
<comment type="function">
    <text evidence="9">Catalyzes the formation of the alpha-1,6-glucosidic linkages in glycogen by scission of a 1,4-alpha-linked oligosaccharide from growing alpha-1,4-glucan chains and the subsequent attachment of the oligosaccharide to the alpha-1,6 position.</text>
</comment>
<dbReference type="InterPro" id="IPR006407">
    <property type="entry name" value="GlgB"/>
</dbReference>
<dbReference type="InterPro" id="IPR006047">
    <property type="entry name" value="GH13_cat_dom"/>
</dbReference>
<dbReference type="SUPFAM" id="SSF51011">
    <property type="entry name" value="Glycosyl hydrolase domain"/>
    <property type="match status" value="1"/>
</dbReference>
<dbReference type="InterPro" id="IPR006048">
    <property type="entry name" value="A-amylase/branching_C"/>
</dbReference>
<evidence type="ECO:0000259" key="10">
    <source>
        <dbReference type="SMART" id="SM00642"/>
    </source>
</evidence>
<dbReference type="Proteomes" id="UP001501536">
    <property type="component" value="Unassembled WGS sequence"/>
</dbReference>
<keyword evidence="12" id="KW-1185">Reference proteome</keyword>
<comment type="caution">
    <text evidence="11">The sequence shown here is derived from an EMBL/GenBank/DDBJ whole genome shotgun (WGS) entry which is preliminary data.</text>
</comment>
<feature type="domain" description="Glycosyl hydrolase family 13 catalytic" evidence="10">
    <location>
        <begin position="264"/>
        <end position="613"/>
    </location>
</feature>
<dbReference type="InterPro" id="IPR013783">
    <property type="entry name" value="Ig-like_fold"/>
</dbReference>
<dbReference type="Gene3D" id="3.20.20.80">
    <property type="entry name" value="Glycosidases"/>
    <property type="match status" value="1"/>
</dbReference>
<dbReference type="EC" id="2.4.1.18" evidence="9"/>
<dbReference type="CDD" id="cd02855">
    <property type="entry name" value="E_set_GBE_prok_N"/>
    <property type="match status" value="1"/>
</dbReference>
<evidence type="ECO:0000256" key="8">
    <source>
        <dbReference type="ARBA" id="ARBA00023277"/>
    </source>
</evidence>
<dbReference type="InterPro" id="IPR014756">
    <property type="entry name" value="Ig_E-set"/>
</dbReference>
<dbReference type="InterPro" id="IPR054169">
    <property type="entry name" value="GlgB_N"/>
</dbReference>
<reference evidence="12" key="1">
    <citation type="journal article" date="2019" name="Int. J. Syst. Evol. Microbiol.">
        <title>The Global Catalogue of Microorganisms (GCM) 10K type strain sequencing project: providing services to taxonomists for standard genome sequencing and annotation.</title>
        <authorList>
            <consortium name="The Broad Institute Genomics Platform"/>
            <consortium name="The Broad Institute Genome Sequencing Center for Infectious Disease"/>
            <person name="Wu L."/>
            <person name="Ma J."/>
        </authorList>
    </citation>
    <scope>NUCLEOTIDE SEQUENCE [LARGE SCALE GENOMIC DNA]</scope>
    <source>
        <strain evidence="12">JCM 16961</strain>
    </source>
</reference>
<dbReference type="Gene3D" id="2.60.40.10">
    <property type="entry name" value="Immunoglobulins"/>
    <property type="match status" value="2"/>
</dbReference>
<dbReference type="InterPro" id="IPR013780">
    <property type="entry name" value="Glyco_hydro_b"/>
</dbReference>
<comment type="similarity">
    <text evidence="3 9">Belongs to the glycosyl hydrolase 13 family. GlgB subfamily.</text>
</comment>
<dbReference type="CDD" id="cd11322">
    <property type="entry name" value="AmyAc_Glg_BE"/>
    <property type="match status" value="1"/>
</dbReference>
<proteinExistence type="inferred from homology"/>
<dbReference type="Pfam" id="PF00128">
    <property type="entry name" value="Alpha-amylase"/>
    <property type="match status" value="1"/>
</dbReference>
<dbReference type="SMART" id="SM00642">
    <property type="entry name" value="Aamy"/>
    <property type="match status" value="1"/>
</dbReference>
<dbReference type="InterPro" id="IPR017853">
    <property type="entry name" value="GH"/>
</dbReference>
<dbReference type="PANTHER" id="PTHR43651:SF3">
    <property type="entry name" value="1,4-ALPHA-GLUCAN-BRANCHING ENZYME"/>
    <property type="match status" value="1"/>
</dbReference>
<keyword evidence="6 9" id="KW-0808">Transferase</keyword>
<dbReference type="NCBIfam" id="TIGR01515">
    <property type="entry name" value="branching_enzym"/>
    <property type="match status" value="1"/>
</dbReference>
<keyword evidence="5 9" id="KW-0328">Glycosyltransferase</keyword>
<evidence type="ECO:0000313" key="12">
    <source>
        <dbReference type="Proteomes" id="UP001501536"/>
    </source>
</evidence>
<name>A0ABP7DX79_9MICC</name>